<sequence>MTVSDGYTGATGDLLLVASVVLLAPTWIGGIEFLAAMGLGELPAAVVGGVYAWGRGGLSAAILLRRWRTGSLTLTQSWLAESLESAATRSAVADYPTPTPAGLTLSTGSPDAV</sequence>
<evidence type="ECO:0000313" key="2">
    <source>
        <dbReference type="EMBL" id="MFD1525320.1"/>
    </source>
</evidence>
<accession>A0ABD6B5X7</accession>
<reference evidence="2 3" key="1">
    <citation type="journal article" date="2019" name="Int. J. Syst. Evol. Microbiol.">
        <title>The Global Catalogue of Microorganisms (GCM) 10K type strain sequencing project: providing services to taxonomists for standard genome sequencing and annotation.</title>
        <authorList>
            <consortium name="The Broad Institute Genomics Platform"/>
            <consortium name="The Broad Institute Genome Sequencing Center for Infectious Disease"/>
            <person name="Wu L."/>
            <person name="Ma J."/>
        </authorList>
    </citation>
    <scope>NUCLEOTIDE SEQUENCE [LARGE SCALE GENOMIC DNA]</scope>
    <source>
        <strain evidence="2 3">CGMCC 1.12285</strain>
    </source>
</reference>
<dbReference type="RefSeq" id="WP_379732832.1">
    <property type="nucleotide sequence ID" value="NZ_JBHSWZ010000452.1"/>
</dbReference>
<keyword evidence="3" id="KW-1185">Reference proteome</keyword>
<feature type="transmembrane region" description="Helical" evidence="1">
    <location>
        <begin position="12"/>
        <end position="36"/>
    </location>
</feature>
<gene>
    <name evidence="2" type="ORF">ACFR9S_03255</name>
</gene>
<proteinExistence type="predicted"/>
<evidence type="ECO:0000256" key="1">
    <source>
        <dbReference type="SAM" id="Phobius"/>
    </source>
</evidence>
<dbReference type="AlphaFoldDB" id="A0ABD6B5X7"/>
<feature type="transmembrane region" description="Helical" evidence="1">
    <location>
        <begin position="42"/>
        <end position="64"/>
    </location>
</feature>
<dbReference type="EMBL" id="JBHUDH010000025">
    <property type="protein sequence ID" value="MFD1525320.1"/>
    <property type="molecule type" value="Genomic_DNA"/>
</dbReference>
<evidence type="ECO:0000313" key="3">
    <source>
        <dbReference type="Proteomes" id="UP001597111"/>
    </source>
</evidence>
<keyword evidence="1" id="KW-0472">Membrane</keyword>
<keyword evidence="1" id="KW-1133">Transmembrane helix</keyword>
<name>A0ABD6B5X7_9EURY</name>
<organism evidence="2 3">
    <name type="scientific">Halolamina salina</name>
    <dbReference type="NCBI Taxonomy" id="1220023"/>
    <lineage>
        <taxon>Archaea</taxon>
        <taxon>Methanobacteriati</taxon>
        <taxon>Methanobacteriota</taxon>
        <taxon>Stenosarchaea group</taxon>
        <taxon>Halobacteria</taxon>
        <taxon>Halobacteriales</taxon>
        <taxon>Haloferacaceae</taxon>
    </lineage>
</organism>
<comment type="caution">
    <text evidence="2">The sequence shown here is derived from an EMBL/GenBank/DDBJ whole genome shotgun (WGS) entry which is preliminary data.</text>
</comment>
<keyword evidence="1" id="KW-0812">Transmembrane</keyword>
<dbReference type="Proteomes" id="UP001597111">
    <property type="component" value="Unassembled WGS sequence"/>
</dbReference>
<protein>
    <submittedName>
        <fullName evidence="2">Uncharacterized protein</fullName>
    </submittedName>
</protein>